<dbReference type="Pfam" id="PF04389">
    <property type="entry name" value="Peptidase_M28"/>
    <property type="match status" value="1"/>
</dbReference>
<dbReference type="EMBL" id="JBHULY010000005">
    <property type="protein sequence ID" value="MFD2725096.1"/>
    <property type="molecule type" value="Genomic_DNA"/>
</dbReference>
<evidence type="ECO:0000256" key="9">
    <source>
        <dbReference type="SAM" id="Phobius"/>
    </source>
</evidence>
<keyword evidence="6 9" id="KW-1133">Transmembrane helix</keyword>
<feature type="transmembrane region" description="Helical" evidence="9">
    <location>
        <begin position="358"/>
        <end position="379"/>
    </location>
</feature>
<feature type="transmembrane region" description="Helical" evidence="9">
    <location>
        <begin position="326"/>
        <end position="346"/>
    </location>
</feature>
<evidence type="ECO:0000256" key="6">
    <source>
        <dbReference type="ARBA" id="ARBA00022989"/>
    </source>
</evidence>
<feature type="transmembrane region" description="Helical" evidence="9">
    <location>
        <begin position="504"/>
        <end position="527"/>
    </location>
</feature>
<keyword evidence="9" id="KW-0812">Transmembrane</keyword>
<dbReference type="PANTHER" id="PTHR12147">
    <property type="entry name" value="METALLOPEPTIDASE M28 FAMILY MEMBER"/>
    <property type="match status" value="1"/>
</dbReference>
<accession>A0ABW5T739</accession>
<comment type="subcellular location">
    <subcellularLocation>
        <location evidence="2">Vacuole membrane</location>
        <topology evidence="2">Multi-pass membrane protein</topology>
    </subcellularLocation>
</comment>
<feature type="transmembrane region" description="Helical" evidence="9">
    <location>
        <begin position="477"/>
        <end position="498"/>
    </location>
</feature>
<protein>
    <recommendedName>
        <fullName evidence="4">Vacuolar membrane protease</fullName>
    </recommendedName>
    <alternativeName>
        <fullName evidence="8">FXNA-related family protease 1</fullName>
    </alternativeName>
</protein>
<sequence>MIKKGTAILLIIVAIYWSFSAILPNNISTIDAPDDQFSTQRALVHLKEISKEKHFLGSDGHASVRHYILDELGKLGLEIETQEGYAIDKNGEFSKPINVLGKLKGSGDGKALLLMTHYDSEPHSSYGASDAGSGVVTILEGLRAFLAKNKTPKNDILVLISDAEELGLNGADLFVNQHPWAKNVGLAVNFEARGSGGSSIMLIETNKGNANVIRAFAEADVEFPFGSSLFYSIYKMLPNDTDLTYMRSDGDIEGLNFAFIDDHFDYHTALDTYERLDRESLEHQGSYLMPLLDYFSEADLGKLKSIDDLVYFNVPVFGMVTYPFSWILPMLIFGVFAFVLLLFYGFKRRRIEIKAVGKGFLAFLGALIGCTVVGIYGWKLLMVFYPEYGEMLQGFTYNGHAYISAFVCISLAICLLVYSKVYKPENGASLMVAPLFFWLLICAGVAFKLDGASFFIVPLYFGLLSLLVLLKRKKPSLLTMTFLAFPAIMIYAPLIQMFPVGLGLRMLVASTALIALVFGLLISVFAVFRHKKRWSYLFFFLAFCFLVSAHFKSDFNRERPKPNSLIYMLDADSKTASWGTYDTLLDDWTAHFFDGKTSEAEGDNVFVSKYSTSLAHIKQAEVINVPKPIVEVVTNDTLPRDFKTVEVCITPQRRVHRIEVFADTAYEFKSFKINGLQIEEDHKFKYNNRSSQRMFTYYVSDDKPLEMEFKIAKDQDPKFTIYEASYDLMDNDLFDIPARHSHMIPKPFVLNDAVIVKKEVVVE</sequence>
<comment type="similarity">
    <text evidence="3">Belongs to the peptidase M28 family.</text>
</comment>
<dbReference type="Proteomes" id="UP001597476">
    <property type="component" value="Unassembled WGS sequence"/>
</dbReference>
<dbReference type="Gene3D" id="3.40.630.10">
    <property type="entry name" value="Zn peptidases"/>
    <property type="match status" value="1"/>
</dbReference>
<dbReference type="InterPro" id="IPR045175">
    <property type="entry name" value="M28_fam"/>
</dbReference>
<keyword evidence="5" id="KW-0926">Vacuole</keyword>
<evidence type="ECO:0000259" key="10">
    <source>
        <dbReference type="Pfam" id="PF04389"/>
    </source>
</evidence>
<dbReference type="SUPFAM" id="SSF53187">
    <property type="entry name" value="Zn-dependent exopeptidases"/>
    <property type="match status" value="1"/>
</dbReference>
<keyword evidence="9" id="KW-0472">Membrane</keyword>
<organism evidence="11 12">
    <name type="scientific">Hyunsoonleella rubra</name>
    <dbReference type="NCBI Taxonomy" id="1737062"/>
    <lineage>
        <taxon>Bacteria</taxon>
        <taxon>Pseudomonadati</taxon>
        <taxon>Bacteroidota</taxon>
        <taxon>Flavobacteriia</taxon>
        <taxon>Flavobacteriales</taxon>
        <taxon>Flavobacteriaceae</taxon>
    </lineage>
</organism>
<dbReference type="PANTHER" id="PTHR12147:SF58">
    <property type="entry name" value="VACUOLAR MEMBRANE PROTEASE"/>
    <property type="match status" value="1"/>
</dbReference>
<feature type="domain" description="Peptidase M28" evidence="10">
    <location>
        <begin position="98"/>
        <end position="288"/>
    </location>
</feature>
<feature type="transmembrane region" description="Helical" evidence="9">
    <location>
        <begin position="399"/>
        <end position="418"/>
    </location>
</feature>
<gene>
    <name evidence="11" type="ORF">ACFSR8_02635</name>
</gene>
<evidence type="ECO:0000256" key="4">
    <source>
        <dbReference type="ARBA" id="ARBA00017435"/>
    </source>
</evidence>
<feature type="transmembrane region" description="Helical" evidence="9">
    <location>
        <begin position="453"/>
        <end position="470"/>
    </location>
</feature>
<dbReference type="InterPro" id="IPR007484">
    <property type="entry name" value="Peptidase_M28"/>
</dbReference>
<comment type="caution">
    <text evidence="11">The sequence shown here is derived from an EMBL/GenBank/DDBJ whole genome shotgun (WGS) entry which is preliminary data.</text>
</comment>
<proteinExistence type="inferred from homology"/>
<evidence type="ECO:0000313" key="12">
    <source>
        <dbReference type="Proteomes" id="UP001597476"/>
    </source>
</evidence>
<dbReference type="RefSeq" id="WP_380288743.1">
    <property type="nucleotide sequence ID" value="NZ_JBHULY010000005.1"/>
</dbReference>
<feature type="transmembrane region" description="Helical" evidence="9">
    <location>
        <begin position="534"/>
        <end position="551"/>
    </location>
</feature>
<evidence type="ECO:0000256" key="7">
    <source>
        <dbReference type="ARBA" id="ARBA00023180"/>
    </source>
</evidence>
<feature type="transmembrane region" description="Helical" evidence="9">
    <location>
        <begin position="430"/>
        <end position="447"/>
    </location>
</feature>
<evidence type="ECO:0000256" key="8">
    <source>
        <dbReference type="ARBA" id="ARBA00031512"/>
    </source>
</evidence>
<keyword evidence="12" id="KW-1185">Reference proteome</keyword>
<evidence type="ECO:0000256" key="3">
    <source>
        <dbReference type="ARBA" id="ARBA00010918"/>
    </source>
</evidence>
<reference evidence="12" key="1">
    <citation type="journal article" date="2019" name="Int. J. Syst. Evol. Microbiol.">
        <title>The Global Catalogue of Microorganisms (GCM) 10K type strain sequencing project: providing services to taxonomists for standard genome sequencing and annotation.</title>
        <authorList>
            <consortium name="The Broad Institute Genomics Platform"/>
            <consortium name="The Broad Institute Genome Sequencing Center for Infectious Disease"/>
            <person name="Wu L."/>
            <person name="Ma J."/>
        </authorList>
    </citation>
    <scope>NUCLEOTIDE SEQUENCE [LARGE SCALE GENOMIC DNA]</scope>
    <source>
        <strain evidence="12">KCTC 42398</strain>
    </source>
</reference>
<evidence type="ECO:0000256" key="5">
    <source>
        <dbReference type="ARBA" id="ARBA00022554"/>
    </source>
</evidence>
<evidence type="ECO:0000256" key="2">
    <source>
        <dbReference type="ARBA" id="ARBA00004128"/>
    </source>
</evidence>
<evidence type="ECO:0000313" key="11">
    <source>
        <dbReference type="EMBL" id="MFD2725096.1"/>
    </source>
</evidence>
<keyword evidence="7" id="KW-0325">Glycoprotein</keyword>
<evidence type="ECO:0000256" key="1">
    <source>
        <dbReference type="ARBA" id="ARBA00003273"/>
    </source>
</evidence>
<name>A0ABW5T739_9FLAO</name>
<comment type="function">
    <text evidence="1">May be involved in vacuolar sorting and osmoregulation.</text>
</comment>